<name>A0A2S3HKN1_9POAL</name>
<dbReference type="Proteomes" id="UP000243499">
    <property type="component" value="Chromosome 4"/>
</dbReference>
<evidence type="ECO:0000256" key="1">
    <source>
        <dbReference type="SAM" id="Phobius"/>
    </source>
</evidence>
<sequence length="146" mass="17141">MSEHVSSSLRIILVLYLGYLAVAVGYLRKVLPPRIMDRYVGVHGKENRSIKVAREVLERPCDWSMSLDEEDSFRVSFMVYVMSTLLAPGVKYDYAALDYWNALDVPSLIRTYYWADYVMERLIDAVVKLQFDMKSVNVRFFYRYIV</sequence>
<organism evidence="2">
    <name type="scientific">Panicum hallii</name>
    <dbReference type="NCBI Taxonomy" id="206008"/>
    <lineage>
        <taxon>Eukaryota</taxon>
        <taxon>Viridiplantae</taxon>
        <taxon>Streptophyta</taxon>
        <taxon>Embryophyta</taxon>
        <taxon>Tracheophyta</taxon>
        <taxon>Spermatophyta</taxon>
        <taxon>Magnoliopsida</taxon>
        <taxon>Liliopsida</taxon>
        <taxon>Poales</taxon>
        <taxon>Poaceae</taxon>
        <taxon>PACMAD clade</taxon>
        <taxon>Panicoideae</taxon>
        <taxon>Panicodae</taxon>
        <taxon>Paniceae</taxon>
        <taxon>Panicinae</taxon>
        <taxon>Panicum</taxon>
        <taxon>Panicum sect. Panicum</taxon>
    </lineage>
</organism>
<keyword evidence="1" id="KW-0472">Membrane</keyword>
<evidence type="ECO:0000313" key="2">
    <source>
        <dbReference type="EMBL" id="PAN24863.1"/>
    </source>
</evidence>
<accession>A0A2S3HKN1</accession>
<keyword evidence="1" id="KW-1133">Transmembrane helix</keyword>
<reference evidence="2" key="1">
    <citation type="submission" date="2018-04" db="EMBL/GenBank/DDBJ databases">
        <title>WGS assembly of Panicum hallii.</title>
        <authorList>
            <person name="Lovell J."/>
            <person name="Jenkins J."/>
            <person name="Lowry D."/>
            <person name="Mamidi S."/>
            <person name="Sreedasyam A."/>
            <person name="Weng X."/>
            <person name="Barry K."/>
            <person name="Bonette J."/>
            <person name="Campitelli B."/>
            <person name="Daum C."/>
            <person name="Gordon S."/>
            <person name="Gould B."/>
            <person name="Lipzen A."/>
            <person name="Macqueen A."/>
            <person name="Palacio-Mejia J."/>
            <person name="Plott C."/>
            <person name="Shakirov E."/>
            <person name="Shu S."/>
            <person name="Yoshinaga Y."/>
            <person name="Zane M."/>
            <person name="Rokhsar D."/>
            <person name="Grimwood J."/>
            <person name="Schmutz J."/>
            <person name="Juenger T."/>
        </authorList>
    </citation>
    <scope>NUCLEOTIDE SEQUENCE [LARGE SCALE GENOMIC DNA]</scope>
    <source>
        <strain evidence="2">FIL2</strain>
    </source>
</reference>
<proteinExistence type="predicted"/>
<keyword evidence="1" id="KW-0812">Transmembrane</keyword>
<evidence type="ECO:0008006" key="3">
    <source>
        <dbReference type="Google" id="ProtNLM"/>
    </source>
</evidence>
<feature type="transmembrane region" description="Helical" evidence="1">
    <location>
        <begin position="6"/>
        <end position="27"/>
    </location>
</feature>
<protein>
    <recommendedName>
        <fullName evidence="3">Aminotransferase-like plant mobile domain-containing protein</fullName>
    </recommendedName>
</protein>
<gene>
    <name evidence="2" type="ORF">PAHAL_4G257500</name>
</gene>
<dbReference type="EMBL" id="CM008049">
    <property type="protein sequence ID" value="PAN24863.1"/>
    <property type="molecule type" value="Genomic_DNA"/>
</dbReference>
<dbReference type="AlphaFoldDB" id="A0A2S3HKN1"/>
<dbReference type="Gramene" id="PAN24863">
    <property type="protein sequence ID" value="PAN24863"/>
    <property type="gene ID" value="PAHAL_4G257500"/>
</dbReference>